<name>A0A268A6X1_9BACI</name>
<feature type="binding site" evidence="4">
    <location>
        <position position="181"/>
    </location>
    <ligand>
        <name>Mg(2+)</name>
        <dbReference type="ChEBI" id="CHEBI:18420"/>
    </ligand>
</feature>
<dbReference type="Proteomes" id="UP000216013">
    <property type="component" value="Unassembled WGS sequence"/>
</dbReference>
<organism evidence="5 6">
    <name type="scientific">Terribacillus saccharophilus</name>
    <dbReference type="NCBI Taxonomy" id="361277"/>
    <lineage>
        <taxon>Bacteria</taxon>
        <taxon>Bacillati</taxon>
        <taxon>Bacillota</taxon>
        <taxon>Bacilli</taxon>
        <taxon>Bacillales</taxon>
        <taxon>Bacillaceae</taxon>
        <taxon>Terribacillus</taxon>
    </lineage>
</organism>
<comment type="subunit">
    <text evidence="4">Homodimer.</text>
</comment>
<dbReference type="SFLD" id="SFLDG01135">
    <property type="entry name" value="C1.5.6:_HAD__Beta-PGM__Phospha"/>
    <property type="match status" value="1"/>
</dbReference>
<dbReference type="GO" id="GO:0005829">
    <property type="term" value="C:cytosol"/>
    <property type="evidence" value="ECO:0007669"/>
    <property type="project" value="TreeGrafter"/>
</dbReference>
<keyword evidence="4" id="KW-0479">Metal-binding</keyword>
<keyword evidence="3 4" id="KW-0704">Schiff base</keyword>
<dbReference type="SUPFAM" id="SSF56784">
    <property type="entry name" value="HAD-like"/>
    <property type="match status" value="1"/>
</dbReference>
<comment type="similarity">
    <text evidence="4">Belongs to the HAD-like hydrolase superfamily. PhnX family.</text>
</comment>
<evidence type="ECO:0000313" key="6">
    <source>
        <dbReference type="Proteomes" id="UP000216013"/>
    </source>
</evidence>
<dbReference type="SFLD" id="SFLDG01129">
    <property type="entry name" value="C1.5:_HAD__Beta-PGM__Phosphata"/>
    <property type="match status" value="1"/>
</dbReference>
<dbReference type="Gene3D" id="3.40.50.1000">
    <property type="entry name" value="HAD superfamily/HAD-like"/>
    <property type="match status" value="1"/>
</dbReference>
<comment type="catalytic activity">
    <reaction evidence="4">
        <text>phosphonoacetaldehyde + H2O = acetaldehyde + phosphate + H(+)</text>
        <dbReference type="Rhea" id="RHEA:18905"/>
        <dbReference type="ChEBI" id="CHEBI:15343"/>
        <dbReference type="ChEBI" id="CHEBI:15377"/>
        <dbReference type="ChEBI" id="CHEBI:15378"/>
        <dbReference type="ChEBI" id="CHEBI:43474"/>
        <dbReference type="ChEBI" id="CHEBI:58383"/>
        <dbReference type="EC" id="3.11.1.1"/>
    </reaction>
</comment>
<reference evidence="5 6" key="1">
    <citation type="submission" date="2017-07" db="EMBL/GenBank/DDBJ databases">
        <title>Isolation and whole genome analysis of endospore-forming bacteria from heroin.</title>
        <authorList>
            <person name="Kalinowski J."/>
            <person name="Ahrens B."/>
            <person name="Al-Dilaimi A."/>
            <person name="Winkler A."/>
            <person name="Wibberg D."/>
            <person name="Schleenbecker U."/>
            <person name="Ruckert C."/>
            <person name="Wolfel R."/>
            <person name="Grass G."/>
        </authorList>
    </citation>
    <scope>NUCLEOTIDE SEQUENCE [LARGE SCALE GENOMIC DNA]</scope>
    <source>
        <strain evidence="5 6">7528</strain>
    </source>
</reference>
<dbReference type="InterPro" id="IPR023214">
    <property type="entry name" value="HAD_sf"/>
</dbReference>
<dbReference type="NCBIfam" id="TIGR01422">
    <property type="entry name" value="phosphonatase"/>
    <property type="match status" value="1"/>
</dbReference>
<dbReference type="InterPro" id="IPR006439">
    <property type="entry name" value="HAD-SF_hydro_IA"/>
</dbReference>
<comment type="caution">
    <text evidence="5">The sequence shown here is derived from an EMBL/GenBank/DDBJ whole genome shotgun (WGS) entry which is preliminary data.</text>
</comment>
<dbReference type="PANTHER" id="PTHR43434">
    <property type="entry name" value="PHOSPHOGLYCOLATE PHOSPHATASE"/>
    <property type="match status" value="1"/>
</dbReference>
<dbReference type="InterPro" id="IPR023198">
    <property type="entry name" value="PGP-like_dom2"/>
</dbReference>
<keyword evidence="1 4" id="KW-0378">Hydrolase</keyword>
<dbReference type="PANTHER" id="PTHR43434:SF19">
    <property type="entry name" value="PHOSPHONOACETALDEHYDE HYDROLASE"/>
    <property type="match status" value="1"/>
</dbReference>
<evidence type="ECO:0000313" key="5">
    <source>
        <dbReference type="EMBL" id="PAD19861.1"/>
    </source>
</evidence>
<proteinExistence type="inferred from homology"/>
<dbReference type="InterPro" id="IPR036412">
    <property type="entry name" value="HAD-like_sf"/>
</dbReference>
<dbReference type="GO" id="GO:0008967">
    <property type="term" value="F:phosphoglycolate phosphatase activity"/>
    <property type="evidence" value="ECO:0007669"/>
    <property type="project" value="TreeGrafter"/>
</dbReference>
<feature type="binding site" evidence="4">
    <location>
        <position position="12"/>
    </location>
    <ligand>
        <name>Mg(2+)</name>
        <dbReference type="ChEBI" id="CHEBI:18420"/>
    </ligand>
</feature>
<evidence type="ECO:0000256" key="1">
    <source>
        <dbReference type="ARBA" id="ARBA00022801"/>
    </source>
</evidence>
<feature type="binding site" evidence="4">
    <location>
        <position position="10"/>
    </location>
    <ligand>
        <name>Mg(2+)</name>
        <dbReference type="ChEBI" id="CHEBI:18420"/>
    </ligand>
</feature>
<dbReference type="InterPro" id="IPR050155">
    <property type="entry name" value="HAD-like_hydrolase_sf"/>
</dbReference>
<feature type="active site" description="Nucleophile" evidence="4">
    <location>
        <position position="10"/>
    </location>
</feature>
<keyword evidence="2 4" id="KW-0460">Magnesium</keyword>
<dbReference type="SFLD" id="SFLDS00003">
    <property type="entry name" value="Haloacid_Dehalogenase"/>
    <property type="match status" value="1"/>
</dbReference>
<comment type="function">
    <text evidence="4">Involved in phosphonate degradation.</text>
</comment>
<protein>
    <recommendedName>
        <fullName evidence="4">Phosphonoacetaldehyde hydrolase</fullName>
        <shortName evidence="4">Phosphonatase</shortName>
        <ecNumber evidence="4">3.11.1.1</ecNumber>
    </recommendedName>
    <alternativeName>
        <fullName evidence="4">Phosphonoacetaldehyde phosphonohydrolase</fullName>
    </alternativeName>
</protein>
<accession>A0A268A6X1</accession>
<dbReference type="Pfam" id="PF00702">
    <property type="entry name" value="Hydrolase"/>
    <property type="match status" value="1"/>
</dbReference>
<dbReference type="GO" id="GO:0006281">
    <property type="term" value="P:DNA repair"/>
    <property type="evidence" value="ECO:0007669"/>
    <property type="project" value="TreeGrafter"/>
</dbReference>
<dbReference type="InterPro" id="IPR006323">
    <property type="entry name" value="Phosphonoacetald_hydro"/>
</dbReference>
<dbReference type="AlphaFoldDB" id="A0A268A6X1"/>
<dbReference type="GO" id="GO:0019700">
    <property type="term" value="P:organic phosphonate catabolic process"/>
    <property type="evidence" value="ECO:0007669"/>
    <property type="project" value="InterPro"/>
</dbReference>
<feature type="active site" description="Schiff-base intermediate with substrate" evidence="4">
    <location>
        <position position="51"/>
    </location>
</feature>
<dbReference type="EMBL" id="NPBV01000028">
    <property type="protein sequence ID" value="PAD19861.1"/>
    <property type="molecule type" value="Genomic_DNA"/>
</dbReference>
<evidence type="ECO:0000256" key="4">
    <source>
        <dbReference type="HAMAP-Rule" id="MF_01375"/>
    </source>
</evidence>
<gene>
    <name evidence="4" type="primary">phnX</name>
    <name evidence="5" type="ORF">CHH64_16855</name>
</gene>
<dbReference type="Gene3D" id="1.10.150.240">
    <property type="entry name" value="Putative phosphatase, domain 2"/>
    <property type="match status" value="1"/>
</dbReference>
<dbReference type="GO" id="GO:0050194">
    <property type="term" value="F:phosphonoacetaldehyde hydrolase activity"/>
    <property type="evidence" value="ECO:0007669"/>
    <property type="project" value="UniProtKB-UniRule"/>
</dbReference>
<dbReference type="EC" id="3.11.1.1" evidence="4"/>
<dbReference type="RefSeq" id="WP_095261580.1">
    <property type="nucleotide sequence ID" value="NZ_NPBV01000028.1"/>
</dbReference>
<sequence>MKYLQGVLFDWAGTTVDYGCMAPVGSFMDMFAEKGIQVSMEETRQPMGMAKIDHIRTMLEMPGIYSQLGNQKISEKDITEMNERFEQLLFKNLADYADPVPGAVAAVEEIIDMDLKIGTTTGYTRDMMKIVQAGAAEKGYAPDIVITAEDVGAGRPFPWMAYAAAMKMGVYPMNRIVKVGDTVMDMKEGRNAGAWTVGLVYGSSEFGLTQTETKQLSEQDRLSRAAEVRKRLIEAGAHHVLDTIADLPAYLKELDHQLSQQEVLV</sequence>
<dbReference type="NCBIfam" id="TIGR01549">
    <property type="entry name" value="HAD-SF-IA-v1"/>
    <property type="match status" value="1"/>
</dbReference>
<dbReference type="HAMAP" id="MF_01375">
    <property type="entry name" value="PhnX"/>
    <property type="match status" value="1"/>
</dbReference>
<dbReference type="GO" id="GO:0000287">
    <property type="term" value="F:magnesium ion binding"/>
    <property type="evidence" value="ECO:0007669"/>
    <property type="project" value="UniProtKB-UniRule"/>
</dbReference>
<comment type="cofactor">
    <cofactor evidence="4">
        <name>Mg(2+)</name>
        <dbReference type="ChEBI" id="CHEBI:18420"/>
    </cofactor>
    <text evidence="4">Binds 1 Mg(2+) ion per subunit.</text>
</comment>
<evidence type="ECO:0000256" key="2">
    <source>
        <dbReference type="ARBA" id="ARBA00022842"/>
    </source>
</evidence>
<evidence type="ECO:0000256" key="3">
    <source>
        <dbReference type="ARBA" id="ARBA00023270"/>
    </source>
</evidence>